<keyword evidence="4" id="KW-1185">Reference proteome</keyword>
<evidence type="ECO:0000256" key="1">
    <source>
        <dbReference type="SAM" id="MobiDB-lite"/>
    </source>
</evidence>
<sequence>MAAREHFYLALHGLWGLCRGRQTLVCSVQTPQQFAAAQQQQQKQRELQTPSAVAAAAAISQRQQVFHEGPLFPYDFNWIAAVRASRTLRAAVRRGLQQQQQQQQQHEQQEQQRYLAYLIDRTCQLQQQLNYCCFVKPSFLTSHFAIRPLEALIDSLLLQQRQQQQQQQQKQQQQHEKLEGEEAAAACRGLTLEQQRLVDETSSRFCRAVAKATTRPELVVAAACLVGSGAKLLQQLYKTDSRGALHVPYEGSNYETVLALLQTLNPKPSSPQSPNPKPSAQALSSEKAAGKDLVTQWARLRNEAHRPQQQQLLQQLLLLLQQRQQIAASCGYSCWAELRIKRQTAEGHYWRQVPLLLRSIGLAAEQRAPQQLRNALRQQQQQQQQQREQQPRLQQWRPTVDQWLAAALRAYGRGASDLEAAAWFPESLSASQLPHQLAAALGLRLEPLLKKQWRGYGRRARH</sequence>
<gene>
    <name evidence="3" type="ORF">ETH_00003855</name>
</gene>
<feature type="signal peptide" evidence="2">
    <location>
        <begin position="1"/>
        <end position="20"/>
    </location>
</feature>
<dbReference type="GeneID" id="25249984"/>
<dbReference type="VEuPathDB" id="ToxoDB:ETH_00003855"/>
<evidence type="ECO:0000256" key="2">
    <source>
        <dbReference type="SAM" id="SignalP"/>
    </source>
</evidence>
<organism evidence="3 4">
    <name type="scientific">Eimeria tenella</name>
    <name type="common">Coccidian parasite</name>
    <dbReference type="NCBI Taxonomy" id="5802"/>
    <lineage>
        <taxon>Eukaryota</taxon>
        <taxon>Sar</taxon>
        <taxon>Alveolata</taxon>
        <taxon>Apicomplexa</taxon>
        <taxon>Conoidasida</taxon>
        <taxon>Coccidia</taxon>
        <taxon>Eucoccidiorida</taxon>
        <taxon>Eimeriorina</taxon>
        <taxon>Eimeriidae</taxon>
        <taxon>Eimeria</taxon>
    </lineage>
</organism>
<reference evidence="3" key="1">
    <citation type="submission" date="2013-10" db="EMBL/GenBank/DDBJ databases">
        <title>Genomic analysis of the causative agents of coccidiosis in chickens.</title>
        <authorList>
            <person name="Reid A.J."/>
            <person name="Blake D."/>
            <person name="Billington K."/>
            <person name="Browne H."/>
            <person name="Dunn M."/>
            <person name="Hung S."/>
            <person name="Kawahara F."/>
            <person name="Miranda-Saavedra D."/>
            <person name="Mourier T."/>
            <person name="Nagra H."/>
            <person name="Otto T.D."/>
            <person name="Rawlings N."/>
            <person name="Sanchez A."/>
            <person name="Sanders M."/>
            <person name="Subramaniam C."/>
            <person name="Tay Y."/>
            <person name="Dear P."/>
            <person name="Doerig C."/>
            <person name="Gruber A."/>
            <person name="Parkinson J."/>
            <person name="Shirley M."/>
            <person name="Wan K.L."/>
            <person name="Berriman M."/>
            <person name="Tomley F."/>
            <person name="Pain A."/>
        </authorList>
    </citation>
    <scope>NUCLEOTIDE SEQUENCE [LARGE SCALE GENOMIC DNA]</scope>
    <source>
        <strain evidence="3">Houghton</strain>
    </source>
</reference>
<feature type="region of interest" description="Disordered" evidence="1">
    <location>
        <begin position="373"/>
        <end position="394"/>
    </location>
</feature>
<name>U6KZE1_EIMTE</name>
<reference evidence="3" key="2">
    <citation type="submission" date="2013-10" db="EMBL/GenBank/DDBJ databases">
        <authorList>
            <person name="Aslett M."/>
        </authorList>
    </citation>
    <scope>NUCLEOTIDE SEQUENCE [LARGE SCALE GENOMIC DNA]</scope>
    <source>
        <strain evidence="3">Houghton</strain>
    </source>
</reference>
<proteinExistence type="predicted"/>
<dbReference type="Gene3D" id="1.10.1370.10">
    <property type="entry name" value="Neurolysin, domain 3"/>
    <property type="match status" value="1"/>
</dbReference>
<keyword evidence="2" id="KW-0732">Signal</keyword>
<feature type="region of interest" description="Disordered" evidence="1">
    <location>
        <begin position="264"/>
        <end position="286"/>
    </location>
</feature>
<evidence type="ECO:0000313" key="4">
    <source>
        <dbReference type="Proteomes" id="UP000030747"/>
    </source>
</evidence>
<accession>U6KZE1</accession>
<dbReference type="EMBL" id="HG675710">
    <property type="protein sequence ID" value="CDJ42298.1"/>
    <property type="molecule type" value="Genomic_DNA"/>
</dbReference>
<dbReference type="OrthoDB" id="354527at2759"/>
<dbReference type="Proteomes" id="UP000030747">
    <property type="component" value="Unassembled WGS sequence"/>
</dbReference>
<feature type="chain" id="PRO_5004673428" evidence="2">
    <location>
        <begin position="21"/>
        <end position="462"/>
    </location>
</feature>
<feature type="compositionally biased region" description="Pro residues" evidence="1">
    <location>
        <begin position="268"/>
        <end position="277"/>
    </location>
</feature>
<protein>
    <submittedName>
        <fullName evidence="3">Uncharacterized protein</fullName>
    </submittedName>
</protein>
<evidence type="ECO:0000313" key="3">
    <source>
        <dbReference type="EMBL" id="CDJ42298.1"/>
    </source>
</evidence>
<dbReference type="AlphaFoldDB" id="U6KZE1"/>
<dbReference type="VEuPathDB" id="ToxoDB:ETH2_1560000"/>
<dbReference type="InterPro" id="IPR024077">
    <property type="entry name" value="Neurolysin/TOP_dom2"/>
</dbReference>
<dbReference type="RefSeq" id="XP_013233048.1">
    <property type="nucleotide sequence ID" value="XM_013377594.1"/>
</dbReference>